<comment type="subcellular location">
    <subcellularLocation>
        <location evidence="1">Nucleus</location>
    </subcellularLocation>
</comment>
<evidence type="ECO:0000256" key="6">
    <source>
        <dbReference type="ARBA" id="ARBA00023242"/>
    </source>
</evidence>
<keyword evidence="3" id="KW-0175">Coiled coil</keyword>
<feature type="compositionally biased region" description="Polar residues" evidence="7">
    <location>
        <begin position="297"/>
        <end position="308"/>
    </location>
</feature>
<proteinExistence type="predicted"/>
<feature type="domain" description="Myb/SANT-like DNA-binding" evidence="8">
    <location>
        <begin position="35"/>
        <end position="124"/>
    </location>
</feature>
<dbReference type="PANTHER" id="PTHR31307">
    <property type="entry name" value="TRIHELIX TRANSCRIPTION FACTOR ASIL2"/>
    <property type="match status" value="1"/>
</dbReference>
<dbReference type="PANTHER" id="PTHR31307:SF40">
    <property type="entry name" value="TRIHELIX TRANSCRIPTION FACTOR ENAP1-RELATED"/>
    <property type="match status" value="1"/>
</dbReference>
<protein>
    <recommendedName>
        <fullName evidence="8">Myb/SANT-like DNA-binding domain-containing protein</fullName>
    </recommendedName>
</protein>
<dbReference type="AlphaFoldDB" id="A0A4Y7JT40"/>
<feature type="compositionally biased region" description="Acidic residues" evidence="7">
    <location>
        <begin position="177"/>
        <end position="211"/>
    </location>
</feature>
<evidence type="ECO:0000256" key="7">
    <source>
        <dbReference type="SAM" id="MobiDB-lite"/>
    </source>
</evidence>
<accession>A0A4Y7JT40</accession>
<feature type="region of interest" description="Disordered" evidence="7">
    <location>
        <begin position="135"/>
        <end position="232"/>
    </location>
</feature>
<dbReference type="FunFam" id="1.10.10.60:FF:000104">
    <property type="entry name" value="trihelix transcription factor ASIL2"/>
    <property type="match status" value="1"/>
</dbReference>
<evidence type="ECO:0000313" key="9">
    <source>
        <dbReference type="EMBL" id="RZC63716.1"/>
    </source>
</evidence>
<evidence type="ECO:0000256" key="1">
    <source>
        <dbReference type="ARBA" id="ARBA00004123"/>
    </source>
</evidence>
<dbReference type="Pfam" id="PF13837">
    <property type="entry name" value="Myb_DNA-bind_4"/>
    <property type="match status" value="1"/>
</dbReference>
<dbReference type="OMA" id="ADQISHR"/>
<evidence type="ECO:0000256" key="4">
    <source>
        <dbReference type="ARBA" id="ARBA00023125"/>
    </source>
</evidence>
<evidence type="ECO:0000256" key="3">
    <source>
        <dbReference type="ARBA" id="ARBA00023054"/>
    </source>
</evidence>
<feature type="region of interest" description="Disordered" evidence="7">
    <location>
        <begin position="287"/>
        <end position="320"/>
    </location>
</feature>
<evidence type="ECO:0000256" key="5">
    <source>
        <dbReference type="ARBA" id="ARBA00023163"/>
    </source>
</evidence>
<dbReference type="InterPro" id="IPR044823">
    <property type="entry name" value="ASIL1/2-like"/>
</dbReference>
<dbReference type="InterPro" id="IPR044822">
    <property type="entry name" value="Myb_DNA-bind_4"/>
</dbReference>
<keyword evidence="6" id="KW-0539">Nucleus</keyword>
<keyword evidence="2" id="KW-0805">Transcription regulation</keyword>
<organism evidence="9 10">
    <name type="scientific">Papaver somniferum</name>
    <name type="common">Opium poppy</name>
    <dbReference type="NCBI Taxonomy" id="3469"/>
    <lineage>
        <taxon>Eukaryota</taxon>
        <taxon>Viridiplantae</taxon>
        <taxon>Streptophyta</taxon>
        <taxon>Embryophyta</taxon>
        <taxon>Tracheophyta</taxon>
        <taxon>Spermatophyta</taxon>
        <taxon>Magnoliopsida</taxon>
        <taxon>Ranunculales</taxon>
        <taxon>Papaveraceae</taxon>
        <taxon>Papaveroideae</taxon>
        <taxon>Papaver</taxon>
    </lineage>
</organism>
<name>A0A4Y7JT40_PAPSO</name>
<keyword evidence="10" id="KW-1185">Reference proteome</keyword>
<sequence length="320" mass="36189">MENQKVQGVAHTTTTTTNPRAFHHYNGSAYGGREDCWTEGATGVLIEAWGNRYLELNRGNLRQKDWKEVADSVNIYHVKQGIKNFSRTDIQCKNRIDTIKKKYKSVKSKPNPSQWPFFERLHSLIGANFAPVNKKLASSSSSPQPIHYRPPGMKNPNPNLVMYSGGGMSKKARLDEGEYSDSSEGEGEDEYDDSEGDEEGREEEVEEEAEELERSGGRKRRGGGEDGGGVGEGYRELAKAVVKFGEMYERIECSKQQQMMELEKQRMEFTKEIEFQRMQMFMDAQLKVEKRKRPKHSSSASNGATSAQRIIGLNVPFTTP</sequence>
<dbReference type="EMBL" id="CM010719">
    <property type="protein sequence ID" value="RZC63716.1"/>
    <property type="molecule type" value="Genomic_DNA"/>
</dbReference>
<dbReference type="GO" id="GO:0000976">
    <property type="term" value="F:transcription cis-regulatory region binding"/>
    <property type="evidence" value="ECO:0007669"/>
    <property type="project" value="TreeGrafter"/>
</dbReference>
<keyword evidence="5" id="KW-0804">Transcription</keyword>
<gene>
    <name evidence="9" type="ORF">C5167_025461</name>
</gene>
<evidence type="ECO:0000313" key="10">
    <source>
        <dbReference type="Proteomes" id="UP000316621"/>
    </source>
</evidence>
<evidence type="ECO:0000259" key="8">
    <source>
        <dbReference type="Pfam" id="PF13837"/>
    </source>
</evidence>
<dbReference type="GO" id="GO:0005634">
    <property type="term" value="C:nucleus"/>
    <property type="evidence" value="ECO:0007669"/>
    <property type="project" value="UniProtKB-SubCell"/>
</dbReference>
<dbReference type="Gene3D" id="1.10.10.60">
    <property type="entry name" value="Homeodomain-like"/>
    <property type="match status" value="1"/>
</dbReference>
<dbReference type="Gramene" id="RZC63716">
    <property type="protein sequence ID" value="RZC63716"/>
    <property type="gene ID" value="C5167_025461"/>
</dbReference>
<keyword evidence="4" id="KW-0238">DNA-binding</keyword>
<dbReference type="Proteomes" id="UP000316621">
    <property type="component" value="Chromosome 5"/>
</dbReference>
<evidence type="ECO:0000256" key="2">
    <source>
        <dbReference type="ARBA" id="ARBA00023015"/>
    </source>
</evidence>
<reference evidence="9 10" key="1">
    <citation type="journal article" date="2018" name="Science">
        <title>The opium poppy genome and morphinan production.</title>
        <authorList>
            <person name="Guo L."/>
            <person name="Winzer T."/>
            <person name="Yang X."/>
            <person name="Li Y."/>
            <person name="Ning Z."/>
            <person name="He Z."/>
            <person name="Teodor R."/>
            <person name="Lu Y."/>
            <person name="Bowser T.A."/>
            <person name="Graham I.A."/>
            <person name="Ye K."/>
        </authorList>
    </citation>
    <scope>NUCLEOTIDE SEQUENCE [LARGE SCALE GENOMIC DNA]</scope>
    <source>
        <strain evidence="10">cv. HN1</strain>
        <tissue evidence="9">Leaves</tissue>
    </source>
</reference>